<dbReference type="InterPro" id="IPR001789">
    <property type="entry name" value="Sig_transdc_resp-reg_receiver"/>
</dbReference>
<name>A0AAU7NPP0_9GAMM</name>
<evidence type="ECO:0000259" key="2">
    <source>
        <dbReference type="PROSITE" id="PS50110"/>
    </source>
</evidence>
<sequence length="352" mass="39986">MCPEVLKNERILLIDDEPVNLKLLDRTLRQQGYQNLVLVEDPREVVDRYLEERTDLILLDLNMPHLDGYQVMEQLQAQHDPLLPPIVILTAQHSKDFLMRALAAGARDFITKPFDRNELVMRVHNLLEAQLAHRLLHDQKSVLEKMVSIRTEELHHTRLQIVQRLGMASEYRDEETGNHILRMSHICALLAEAIGWDEAQCDLILNASPMHDIGKIGIPDAILLKPGKFEPEEWEIMKSHAEIGAKLLDGDDSELLRMARDIALTHHEKWDGSGYPNGLVGEEIPQAGRIAALADVFDALTSQRPYKKAWSVEAALSFILDNRGLHFDPALTDVFAEQLPAIVAIKQRYAEP</sequence>
<evidence type="ECO:0000313" key="5">
    <source>
        <dbReference type="Proteomes" id="UP001225378"/>
    </source>
</evidence>
<dbReference type="PROSITE" id="PS50110">
    <property type="entry name" value="RESPONSE_REGULATORY"/>
    <property type="match status" value="1"/>
</dbReference>
<evidence type="ECO:0000313" key="4">
    <source>
        <dbReference type="EMBL" id="XBS18934.1"/>
    </source>
</evidence>
<dbReference type="Proteomes" id="UP001225378">
    <property type="component" value="Chromosome"/>
</dbReference>
<dbReference type="PROSITE" id="PS51832">
    <property type="entry name" value="HD_GYP"/>
    <property type="match status" value="1"/>
</dbReference>
<protein>
    <submittedName>
        <fullName evidence="4">HD domain-containing phosphohydrolase</fullName>
    </submittedName>
</protein>
<evidence type="ECO:0000259" key="3">
    <source>
        <dbReference type="PROSITE" id="PS51832"/>
    </source>
</evidence>
<dbReference type="InterPro" id="IPR052020">
    <property type="entry name" value="Cyclic_di-GMP/3'3'-cGAMP_PDE"/>
</dbReference>
<dbReference type="InterPro" id="IPR003607">
    <property type="entry name" value="HD/PDEase_dom"/>
</dbReference>
<dbReference type="Gene3D" id="1.10.3210.10">
    <property type="entry name" value="Hypothetical protein af1432"/>
    <property type="match status" value="1"/>
</dbReference>
<dbReference type="EMBL" id="CP157743">
    <property type="protein sequence ID" value="XBS18934.1"/>
    <property type="molecule type" value="Genomic_DNA"/>
</dbReference>
<dbReference type="SUPFAM" id="SSF109604">
    <property type="entry name" value="HD-domain/PDEase-like"/>
    <property type="match status" value="1"/>
</dbReference>
<keyword evidence="5" id="KW-1185">Reference proteome</keyword>
<dbReference type="CDD" id="cd00077">
    <property type="entry name" value="HDc"/>
    <property type="match status" value="1"/>
</dbReference>
<dbReference type="Gene3D" id="3.40.50.2300">
    <property type="match status" value="1"/>
</dbReference>
<dbReference type="PANTHER" id="PTHR45228">
    <property type="entry name" value="CYCLIC DI-GMP PHOSPHODIESTERASE TM_0186-RELATED"/>
    <property type="match status" value="1"/>
</dbReference>
<reference evidence="4 5" key="1">
    <citation type="journal article" date="2024" name="Microbiology">
        <title>Methylomarinum rosea sp. nov., a novel halophilic methanotrophic bacterium from the hypersaline Lake Elton.</title>
        <authorList>
            <person name="Suleimanov R.Z."/>
            <person name="Oshkin I.Y."/>
            <person name="Danilova O.V."/>
            <person name="Suzina N.E."/>
            <person name="Dedysh S.N."/>
        </authorList>
    </citation>
    <scope>NUCLEOTIDE SEQUENCE [LARGE SCALE GENOMIC DNA]</scope>
    <source>
        <strain evidence="4 5">Ch1-1</strain>
    </source>
</reference>
<dbReference type="SMART" id="SM00448">
    <property type="entry name" value="REC"/>
    <property type="match status" value="1"/>
</dbReference>
<dbReference type="InterPro" id="IPR011006">
    <property type="entry name" value="CheY-like_superfamily"/>
</dbReference>
<dbReference type="Pfam" id="PF13487">
    <property type="entry name" value="HD_5"/>
    <property type="match status" value="1"/>
</dbReference>
<organism evidence="4 5">
    <name type="scientific">Methylomarinum roseum</name>
    <dbReference type="NCBI Taxonomy" id="3067653"/>
    <lineage>
        <taxon>Bacteria</taxon>
        <taxon>Pseudomonadati</taxon>
        <taxon>Pseudomonadota</taxon>
        <taxon>Gammaproteobacteria</taxon>
        <taxon>Methylococcales</taxon>
        <taxon>Methylococcaceae</taxon>
        <taxon>Methylomarinum</taxon>
    </lineage>
</organism>
<dbReference type="SUPFAM" id="SSF52172">
    <property type="entry name" value="CheY-like"/>
    <property type="match status" value="1"/>
</dbReference>
<gene>
    <name evidence="4" type="ORF">Q9L42_011150</name>
</gene>
<keyword evidence="1" id="KW-0597">Phosphoprotein</keyword>
<dbReference type="GO" id="GO:0008081">
    <property type="term" value="F:phosphoric diester hydrolase activity"/>
    <property type="evidence" value="ECO:0007669"/>
    <property type="project" value="UniProtKB-ARBA"/>
</dbReference>
<feature type="domain" description="Response regulatory" evidence="2">
    <location>
        <begin position="10"/>
        <end position="127"/>
    </location>
</feature>
<dbReference type="AlphaFoldDB" id="A0AAU7NPP0"/>
<dbReference type="GO" id="GO:0000160">
    <property type="term" value="P:phosphorelay signal transduction system"/>
    <property type="evidence" value="ECO:0007669"/>
    <property type="project" value="InterPro"/>
</dbReference>
<accession>A0AAU7NPP0</accession>
<dbReference type="InterPro" id="IPR037522">
    <property type="entry name" value="HD_GYP_dom"/>
</dbReference>
<dbReference type="SMART" id="SM00471">
    <property type="entry name" value="HDc"/>
    <property type="match status" value="1"/>
</dbReference>
<dbReference type="Pfam" id="PF00072">
    <property type="entry name" value="Response_reg"/>
    <property type="match status" value="1"/>
</dbReference>
<dbReference type="RefSeq" id="WP_305908332.1">
    <property type="nucleotide sequence ID" value="NZ_CP157743.1"/>
</dbReference>
<evidence type="ECO:0000256" key="1">
    <source>
        <dbReference type="PROSITE-ProRule" id="PRU00169"/>
    </source>
</evidence>
<feature type="modified residue" description="4-aspartylphosphate" evidence="1">
    <location>
        <position position="60"/>
    </location>
</feature>
<proteinExistence type="predicted"/>
<dbReference type="PANTHER" id="PTHR45228:SF1">
    <property type="entry name" value="CYCLIC DI-GMP PHOSPHODIESTERASE TM_0186"/>
    <property type="match status" value="1"/>
</dbReference>
<dbReference type="KEGG" id="mech:Q9L42_011150"/>
<feature type="domain" description="HD-GYP" evidence="3">
    <location>
        <begin position="154"/>
        <end position="351"/>
    </location>
</feature>